<sequence>MGYHGVLSKGCQRCRRRKVKCDQSKPACRRCEKLGVPCSGYRDLLEAQFIDESPRVVRKATARAGPPDQAPMDVGCSKAITPGPESAASDHASTAVRLQIEDWFRLFPNSEAGLRYPSLGGPMNVLCANFFLAHYAPTAPVLSDHSYDWLIQAYWDTGNDLVRLATDAVSFAALSNKFFAPDMKPRSRQLYGQALARLNTMLEDPVQAVRDDTLMCVVLLGLYERVNLMSWDDYRRWSAHMEGAAMLLKLRGTEQFSRAAGRQLYIHLRSQIIHNCMMQHTAVPDSLKDTSNFFQPSDHWPVTYDTRPGSLGQISFQIVNLRAAVSARTLTDPEEILEAALGAERTLERWTLHAPQGWSHGSFTPSAADMIQPGDGIQEENAATSMSEHTYANVGVAQVWNNWRALRIIAHQIVIYHGPSPLRADCATSAEADERYAQLEEHSAYIIRQMSTDVLAAAPAVSDTPRAGSLVWPLFLIAQEPLNPVHVRNQAVRVLRQVNNTLGYRIASLMADTAEETFIGDMIGGLPVPHTPFQALLLSG</sequence>
<comment type="caution">
    <text evidence="3">The sequence shown here is derived from an EMBL/GenBank/DDBJ whole genome shotgun (WGS) entry which is preliminary data.</text>
</comment>
<dbReference type="Gene3D" id="4.10.240.10">
    <property type="entry name" value="Zn(2)-C6 fungal-type DNA-binding domain"/>
    <property type="match status" value="1"/>
</dbReference>
<dbReference type="OrthoDB" id="4220372at2759"/>
<dbReference type="InterPro" id="IPR001138">
    <property type="entry name" value="Zn2Cys6_DnaBD"/>
</dbReference>
<dbReference type="InterPro" id="IPR036864">
    <property type="entry name" value="Zn2-C6_fun-type_DNA-bd_sf"/>
</dbReference>
<dbReference type="Pfam" id="PF00172">
    <property type="entry name" value="Zn_clus"/>
    <property type="match status" value="1"/>
</dbReference>
<dbReference type="GO" id="GO:0000981">
    <property type="term" value="F:DNA-binding transcription factor activity, RNA polymerase II-specific"/>
    <property type="evidence" value="ECO:0007669"/>
    <property type="project" value="InterPro"/>
</dbReference>
<keyword evidence="1" id="KW-0539">Nucleus</keyword>
<dbReference type="InterPro" id="IPR021858">
    <property type="entry name" value="Fun_TF"/>
</dbReference>
<dbReference type="Proteomes" id="UP000756346">
    <property type="component" value="Unassembled WGS sequence"/>
</dbReference>
<proteinExistence type="predicted"/>
<dbReference type="RefSeq" id="XP_046016782.1">
    <property type="nucleotide sequence ID" value="XM_046163222.1"/>
</dbReference>
<dbReference type="PANTHER" id="PTHR38791">
    <property type="entry name" value="ZN(II)2CYS6 TRANSCRIPTION FACTOR (EUROFUNG)-RELATED-RELATED"/>
    <property type="match status" value="1"/>
</dbReference>
<evidence type="ECO:0000313" key="3">
    <source>
        <dbReference type="EMBL" id="KAH7037661.1"/>
    </source>
</evidence>
<protein>
    <recommendedName>
        <fullName evidence="2">Zn(2)-C6 fungal-type domain-containing protein</fullName>
    </recommendedName>
</protein>
<evidence type="ECO:0000256" key="1">
    <source>
        <dbReference type="ARBA" id="ARBA00023242"/>
    </source>
</evidence>
<keyword evidence="4" id="KW-1185">Reference proteome</keyword>
<dbReference type="GeneID" id="70192768"/>
<dbReference type="Pfam" id="PF11951">
    <property type="entry name" value="Fungal_trans_2"/>
    <property type="match status" value="1"/>
</dbReference>
<dbReference type="EMBL" id="JAGTJQ010000002">
    <property type="protein sequence ID" value="KAH7037661.1"/>
    <property type="molecule type" value="Genomic_DNA"/>
</dbReference>
<dbReference type="PROSITE" id="PS00463">
    <property type="entry name" value="ZN2_CY6_FUNGAL_1"/>
    <property type="match status" value="1"/>
</dbReference>
<dbReference type="PROSITE" id="PS50048">
    <property type="entry name" value="ZN2_CY6_FUNGAL_2"/>
    <property type="match status" value="1"/>
</dbReference>
<dbReference type="InterPro" id="IPR053175">
    <property type="entry name" value="DHMBA_Reg_Transcription_Factor"/>
</dbReference>
<gene>
    <name evidence="3" type="ORF">B0I36DRAFT_69394</name>
</gene>
<dbReference type="CDD" id="cd00067">
    <property type="entry name" value="GAL4"/>
    <property type="match status" value="1"/>
</dbReference>
<reference evidence="3" key="1">
    <citation type="journal article" date="2021" name="Nat. Commun.">
        <title>Genetic determinants of endophytism in the Arabidopsis root mycobiome.</title>
        <authorList>
            <person name="Mesny F."/>
            <person name="Miyauchi S."/>
            <person name="Thiergart T."/>
            <person name="Pickel B."/>
            <person name="Atanasova L."/>
            <person name="Karlsson M."/>
            <person name="Huettel B."/>
            <person name="Barry K.W."/>
            <person name="Haridas S."/>
            <person name="Chen C."/>
            <person name="Bauer D."/>
            <person name="Andreopoulos W."/>
            <person name="Pangilinan J."/>
            <person name="LaButti K."/>
            <person name="Riley R."/>
            <person name="Lipzen A."/>
            <person name="Clum A."/>
            <person name="Drula E."/>
            <person name="Henrissat B."/>
            <person name="Kohler A."/>
            <person name="Grigoriev I.V."/>
            <person name="Martin F.M."/>
            <person name="Hacquard S."/>
        </authorList>
    </citation>
    <scope>NUCLEOTIDE SEQUENCE</scope>
    <source>
        <strain evidence="3">MPI-CAGE-CH-0230</strain>
    </source>
</reference>
<dbReference type="SUPFAM" id="SSF57701">
    <property type="entry name" value="Zn2/Cys6 DNA-binding domain"/>
    <property type="match status" value="1"/>
</dbReference>
<dbReference type="SMART" id="SM00066">
    <property type="entry name" value="GAL4"/>
    <property type="match status" value="1"/>
</dbReference>
<organism evidence="3 4">
    <name type="scientific">Microdochium trichocladiopsis</name>
    <dbReference type="NCBI Taxonomy" id="1682393"/>
    <lineage>
        <taxon>Eukaryota</taxon>
        <taxon>Fungi</taxon>
        <taxon>Dikarya</taxon>
        <taxon>Ascomycota</taxon>
        <taxon>Pezizomycotina</taxon>
        <taxon>Sordariomycetes</taxon>
        <taxon>Xylariomycetidae</taxon>
        <taxon>Xylariales</taxon>
        <taxon>Microdochiaceae</taxon>
        <taxon>Microdochium</taxon>
    </lineage>
</organism>
<evidence type="ECO:0000259" key="2">
    <source>
        <dbReference type="PROSITE" id="PS50048"/>
    </source>
</evidence>
<accession>A0A9P9BUI2</accession>
<dbReference type="AlphaFoldDB" id="A0A9P9BUI2"/>
<name>A0A9P9BUI2_9PEZI</name>
<evidence type="ECO:0000313" key="4">
    <source>
        <dbReference type="Proteomes" id="UP000756346"/>
    </source>
</evidence>
<dbReference type="GO" id="GO:0008270">
    <property type="term" value="F:zinc ion binding"/>
    <property type="evidence" value="ECO:0007669"/>
    <property type="project" value="InterPro"/>
</dbReference>
<feature type="domain" description="Zn(2)-C6 fungal-type" evidence="2">
    <location>
        <begin position="10"/>
        <end position="39"/>
    </location>
</feature>